<evidence type="ECO:0000256" key="3">
    <source>
        <dbReference type="ARBA" id="ARBA00022448"/>
    </source>
</evidence>
<keyword evidence="6 8" id="KW-1133">Transmembrane helix</keyword>
<dbReference type="PANTHER" id="PTHR36838">
    <property type="entry name" value="AUXIN EFFLUX CARRIER FAMILY PROTEIN"/>
    <property type="match status" value="1"/>
</dbReference>
<evidence type="ECO:0000256" key="5">
    <source>
        <dbReference type="ARBA" id="ARBA00022692"/>
    </source>
</evidence>
<keyword evidence="10" id="KW-1185">Reference proteome</keyword>
<dbReference type="InterPro" id="IPR038770">
    <property type="entry name" value="Na+/solute_symporter_sf"/>
</dbReference>
<evidence type="ECO:0008006" key="11">
    <source>
        <dbReference type="Google" id="ProtNLM"/>
    </source>
</evidence>
<gene>
    <name evidence="9" type="ORF">FHS29_000699</name>
</gene>
<dbReference type="AlphaFoldDB" id="A0A841C9P4"/>
<evidence type="ECO:0000313" key="10">
    <source>
        <dbReference type="Proteomes" id="UP000547510"/>
    </source>
</evidence>
<evidence type="ECO:0000256" key="4">
    <source>
        <dbReference type="ARBA" id="ARBA00022475"/>
    </source>
</evidence>
<feature type="transmembrane region" description="Helical" evidence="8">
    <location>
        <begin position="6"/>
        <end position="22"/>
    </location>
</feature>
<dbReference type="GO" id="GO:0005886">
    <property type="term" value="C:plasma membrane"/>
    <property type="evidence" value="ECO:0007669"/>
    <property type="project" value="UniProtKB-SubCell"/>
</dbReference>
<keyword evidence="3" id="KW-0813">Transport</keyword>
<dbReference type="InterPro" id="IPR004776">
    <property type="entry name" value="Mem_transp_PIN-like"/>
</dbReference>
<dbReference type="RefSeq" id="WP_184688085.1">
    <property type="nucleotide sequence ID" value="NZ_JACHJN010000001.1"/>
</dbReference>
<evidence type="ECO:0000256" key="8">
    <source>
        <dbReference type="SAM" id="Phobius"/>
    </source>
</evidence>
<keyword evidence="7 8" id="KW-0472">Membrane</keyword>
<organism evidence="9 10">
    <name type="scientific">Saccharothrix tamanrassetensis</name>
    <dbReference type="NCBI Taxonomy" id="1051531"/>
    <lineage>
        <taxon>Bacteria</taxon>
        <taxon>Bacillati</taxon>
        <taxon>Actinomycetota</taxon>
        <taxon>Actinomycetes</taxon>
        <taxon>Pseudonocardiales</taxon>
        <taxon>Pseudonocardiaceae</taxon>
        <taxon>Saccharothrix</taxon>
    </lineage>
</organism>
<dbReference type="Gene3D" id="1.20.1530.20">
    <property type="match status" value="1"/>
</dbReference>
<feature type="transmembrane region" description="Helical" evidence="8">
    <location>
        <begin position="193"/>
        <end position="212"/>
    </location>
</feature>
<feature type="transmembrane region" description="Helical" evidence="8">
    <location>
        <begin position="65"/>
        <end position="83"/>
    </location>
</feature>
<keyword evidence="4" id="KW-1003">Cell membrane</keyword>
<evidence type="ECO:0000256" key="2">
    <source>
        <dbReference type="ARBA" id="ARBA00010145"/>
    </source>
</evidence>
<feature type="transmembrane region" description="Helical" evidence="8">
    <location>
        <begin position="164"/>
        <end position="181"/>
    </location>
</feature>
<accession>A0A841C9P4</accession>
<dbReference type="PANTHER" id="PTHR36838:SF1">
    <property type="entry name" value="SLR1864 PROTEIN"/>
    <property type="match status" value="1"/>
</dbReference>
<comment type="caution">
    <text evidence="9">The sequence shown here is derived from an EMBL/GenBank/DDBJ whole genome shotgun (WGS) entry which is preliminary data.</text>
</comment>
<dbReference type="EMBL" id="JACHJN010000001">
    <property type="protein sequence ID" value="MBB5954129.1"/>
    <property type="molecule type" value="Genomic_DNA"/>
</dbReference>
<comment type="similarity">
    <text evidence="2">Belongs to the auxin efflux carrier (TC 2.A.69) family.</text>
</comment>
<reference evidence="9 10" key="1">
    <citation type="submission" date="2020-08" db="EMBL/GenBank/DDBJ databases">
        <title>Genomic Encyclopedia of Type Strains, Phase III (KMG-III): the genomes of soil and plant-associated and newly described type strains.</title>
        <authorList>
            <person name="Whitman W."/>
        </authorList>
    </citation>
    <scope>NUCLEOTIDE SEQUENCE [LARGE SCALE GENOMIC DNA]</scope>
    <source>
        <strain evidence="9 10">CECT 8640</strain>
    </source>
</reference>
<feature type="transmembrane region" description="Helical" evidence="8">
    <location>
        <begin position="254"/>
        <end position="272"/>
    </location>
</feature>
<protein>
    <recommendedName>
        <fullName evidence="11">AEC family transporter</fullName>
    </recommendedName>
</protein>
<evidence type="ECO:0000256" key="1">
    <source>
        <dbReference type="ARBA" id="ARBA00004651"/>
    </source>
</evidence>
<feature type="transmembrane region" description="Helical" evidence="8">
    <location>
        <begin position="95"/>
        <end position="117"/>
    </location>
</feature>
<comment type="subcellular location">
    <subcellularLocation>
        <location evidence="1">Cell membrane</location>
        <topology evidence="1">Multi-pass membrane protein</topology>
    </subcellularLocation>
</comment>
<feature type="transmembrane region" description="Helical" evidence="8">
    <location>
        <begin position="123"/>
        <end position="143"/>
    </location>
</feature>
<dbReference type="Pfam" id="PF03547">
    <property type="entry name" value="Mem_trans"/>
    <property type="match status" value="2"/>
</dbReference>
<feature type="transmembrane region" description="Helical" evidence="8">
    <location>
        <begin position="284"/>
        <end position="304"/>
    </location>
</feature>
<feature type="transmembrane region" description="Helical" evidence="8">
    <location>
        <begin position="224"/>
        <end position="248"/>
    </location>
</feature>
<evidence type="ECO:0000256" key="6">
    <source>
        <dbReference type="ARBA" id="ARBA00022989"/>
    </source>
</evidence>
<name>A0A841C9P4_9PSEU</name>
<keyword evidence="5 8" id="KW-0812">Transmembrane</keyword>
<evidence type="ECO:0000256" key="7">
    <source>
        <dbReference type="ARBA" id="ARBA00023136"/>
    </source>
</evidence>
<feature type="transmembrane region" description="Helical" evidence="8">
    <location>
        <begin position="34"/>
        <end position="53"/>
    </location>
</feature>
<proteinExistence type="inferred from homology"/>
<dbReference type="Proteomes" id="UP000547510">
    <property type="component" value="Unassembled WGS sequence"/>
</dbReference>
<dbReference type="GO" id="GO:0055085">
    <property type="term" value="P:transmembrane transport"/>
    <property type="evidence" value="ECO:0007669"/>
    <property type="project" value="InterPro"/>
</dbReference>
<evidence type="ECO:0000313" key="9">
    <source>
        <dbReference type="EMBL" id="MBB5954129.1"/>
    </source>
</evidence>
<sequence length="305" mass="31779">MAGVLSGFVPIWVLTVIGFLAARTNVLGERAEAVLGRFAFYLAMPAVLFTMLLDSEPGALANRGVLAFVISTFVVGTIGLVLFGKVFRRELPDRALGAMAGAYVNSGNLGIPVAVGVLGDSSFMVAVLLFQPVIVMPMVLAAVEVGSGRRGGSLRTLATLPVRNPIILGSLLGVVVGATGWRPPRLVLEPLEALGSAGVPTALVVLGMSLNAMRAPDRDGRVEVSVTVVLKLLLHPLVTFLACLALGVDGPLRLAAVVCAALPTAQNVYVLARQYRPDARLPRDAVLVSTALSMVTLSVVAVLLQ</sequence>